<dbReference type="AlphaFoldDB" id="A0A0A9BBL8"/>
<sequence length="110" mass="13042">MNYSFQYDKLFVGVYTNIRVQRTTNSERRHTPTMMAQDDDDNFMPPRPLPPRPPSPEETDDAEDDGGFACTRPYNFPSPPQRRQPLYPNSFDWYNWYSYGNLRRNFPPSP</sequence>
<organism evidence="2">
    <name type="scientific">Arundo donax</name>
    <name type="common">Giant reed</name>
    <name type="synonym">Donax arundinaceus</name>
    <dbReference type="NCBI Taxonomy" id="35708"/>
    <lineage>
        <taxon>Eukaryota</taxon>
        <taxon>Viridiplantae</taxon>
        <taxon>Streptophyta</taxon>
        <taxon>Embryophyta</taxon>
        <taxon>Tracheophyta</taxon>
        <taxon>Spermatophyta</taxon>
        <taxon>Magnoliopsida</taxon>
        <taxon>Liliopsida</taxon>
        <taxon>Poales</taxon>
        <taxon>Poaceae</taxon>
        <taxon>PACMAD clade</taxon>
        <taxon>Arundinoideae</taxon>
        <taxon>Arundineae</taxon>
        <taxon>Arundo</taxon>
    </lineage>
</organism>
<dbReference type="EMBL" id="GBRH01239305">
    <property type="protein sequence ID" value="JAD58590.1"/>
    <property type="molecule type" value="Transcribed_RNA"/>
</dbReference>
<evidence type="ECO:0000256" key="1">
    <source>
        <dbReference type="SAM" id="MobiDB-lite"/>
    </source>
</evidence>
<feature type="compositionally biased region" description="Acidic residues" evidence="1">
    <location>
        <begin position="57"/>
        <end position="66"/>
    </location>
</feature>
<evidence type="ECO:0000313" key="2">
    <source>
        <dbReference type="EMBL" id="JAD58590.1"/>
    </source>
</evidence>
<feature type="compositionally biased region" description="Pro residues" evidence="1">
    <location>
        <begin position="45"/>
        <end position="56"/>
    </location>
</feature>
<accession>A0A0A9BBL8</accession>
<proteinExistence type="predicted"/>
<reference evidence="2" key="1">
    <citation type="submission" date="2014-09" db="EMBL/GenBank/DDBJ databases">
        <authorList>
            <person name="Magalhaes I.L.F."/>
            <person name="Oliveira U."/>
            <person name="Santos F.R."/>
            <person name="Vidigal T.H.D.A."/>
            <person name="Brescovit A.D."/>
            <person name="Santos A.J."/>
        </authorList>
    </citation>
    <scope>NUCLEOTIDE SEQUENCE</scope>
    <source>
        <tissue evidence="2">Shoot tissue taken approximately 20 cm above the soil surface</tissue>
    </source>
</reference>
<feature type="region of interest" description="Disordered" evidence="1">
    <location>
        <begin position="23"/>
        <end position="85"/>
    </location>
</feature>
<name>A0A0A9BBL8_ARUDO</name>
<reference evidence="2" key="2">
    <citation type="journal article" date="2015" name="Data Brief">
        <title>Shoot transcriptome of the giant reed, Arundo donax.</title>
        <authorList>
            <person name="Barrero R.A."/>
            <person name="Guerrero F.D."/>
            <person name="Moolhuijzen P."/>
            <person name="Goolsby J.A."/>
            <person name="Tidwell J."/>
            <person name="Bellgard S.E."/>
            <person name="Bellgard M.I."/>
        </authorList>
    </citation>
    <scope>NUCLEOTIDE SEQUENCE</scope>
    <source>
        <tissue evidence="2">Shoot tissue taken approximately 20 cm above the soil surface</tissue>
    </source>
</reference>
<protein>
    <submittedName>
        <fullName evidence="2">Uncharacterized protein</fullName>
    </submittedName>
</protein>